<keyword evidence="2" id="KW-1185">Reference proteome</keyword>
<dbReference type="RefSeq" id="WP_102523639.1">
    <property type="nucleotide sequence ID" value="NZ_LT960611.1"/>
</dbReference>
<dbReference type="EMBL" id="LT960611">
    <property type="protein sequence ID" value="SON51287.1"/>
    <property type="molecule type" value="Genomic_DNA"/>
</dbReference>
<evidence type="ECO:0000313" key="1">
    <source>
        <dbReference type="EMBL" id="SON51287.1"/>
    </source>
</evidence>
<name>A0A2N8ZHC4_9VIBR</name>
<sequence>MNQSILFPDIQSWKADSQQISFPAQQAGALIECIVHQSVLARMFDGEVANEEQALAAFSQLRFDLEDLAEELIEEENFNGLGQIEII</sequence>
<organism evidence="1 2">
    <name type="scientific">Vibrio tapetis subsp. tapetis</name>
    <dbReference type="NCBI Taxonomy" id="1671868"/>
    <lineage>
        <taxon>Bacteria</taxon>
        <taxon>Pseudomonadati</taxon>
        <taxon>Pseudomonadota</taxon>
        <taxon>Gammaproteobacteria</taxon>
        <taxon>Vibrionales</taxon>
        <taxon>Vibrionaceae</taxon>
        <taxon>Vibrio</taxon>
    </lineage>
</organism>
<dbReference type="Proteomes" id="UP000235828">
    <property type="component" value="Chromosome A"/>
</dbReference>
<accession>A0A2N8ZHC4</accession>
<dbReference type="InterPro" id="IPR009962">
    <property type="entry name" value="DUF1488"/>
</dbReference>
<dbReference type="OrthoDB" id="6465020at2"/>
<evidence type="ECO:0000313" key="2">
    <source>
        <dbReference type="Proteomes" id="UP000235828"/>
    </source>
</evidence>
<dbReference type="SUPFAM" id="SSF160272">
    <property type="entry name" value="Shew3726-like"/>
    <property type="match status" value="1"/>
</dbReference>
<dbReference type="KEGG" id="vta:A3326"/>
<dbReference type="InterPro" id="IPR036692">
    <property type="entry name" value="Shew3726-like_sf"/>
</dbReference>
<dbReference type="AlphaFoldDB" id="A0A2N8ZHC4"/>
<proteinExistence type="predicted"/>
<reference evidence="1 2" key="1">
    <citation type="submission" date="2017-10" db="EMBL/GenBank/DDBJ databases">
        <authorList>
            <person name="Banno H."/>
            <person name="Chua N.-H."/>
        </authorList>
    </citation>
    <scope>NUCLEOTIDE SEQUENCE [LARGE SCALE GENOMIC DNA]</scope>
    <source>
        <strain evidence="1">Vibrio tapetis CECT4600</strain>
    </source>
</reference>
<protein>
    <submittedName>
        <fullName evidence="1">Uncharacterized protein</fullName>
    </submittedName>
</protein>
<gene>
    <name evidence="1" type="ORF">VTAP4600_A3326</name>
</gene>
<dbReference type="Pfam" id="PF07369">
    <property type="entry name" value="DUF1488"/>
    <property type="match status" value="1"/>
</dbReference>
<dbReference type="Gene3D" id="3.30.160.140">
    <property type="entry name" value="Shew3726-like"/>
    <property type="match status" value="1"/>
</dbReference>